<keyword evidence="6" id="KW-0969">Cilium</keyword>
<dbReference type="CDD" id="cd23766">
    <property type="entry name" value="IQCG"/>
    <property type="match status" value="1"/>
</dbReference>
<feature type="coiled-coil region" evidence="10">
    <location>
        <begin position="41"/>
        <end position="193"/>
    </location>
</feature>
<protein>
    <recommendedName>
        <fullName evidence="3">Dynein regulatory complex protein 9</fullName>
    </recommendedName>
    <alternativeName>
        <fullName evidence="9">IQ domain-containing protein G</fullName>
    </alternativeName>
</protein>
<keyword evidence="5" id="KW-0282">Flagellum</keyword>
<evidence type="ECO:0000313" key="13">
    <source>
        <dbReference type="Proteomes" id="UP001221898"/>
    </source>
</evidence>
<comment type="caution">
    <text evidence="12">The sequence shown here is derived from an EMBL/GenBank/DDBJ whole genome shotgun (WGS) entry which is preliminary data.</text>
</comment>
<dbReference type="Pfam" id="PF00612">
    <property type="entry name" value="IQ"/>
    <property type="match status" value="1"/>
</dbReference>
<evidence type="ECO:0000256" key="1">
    <source>
        <dbReference type="ARBA" id="ARBA00004611"/>
    </source>
</evidence>
<dbReference type="InterPro" id="IPR000048">
    <property type="entry name" value="IQ_motif_EF-hand-BS"/>
</dbReference>
<keyword evidence="13" id="KW-1185">Reference proteome</keyword>
<evidence type="ECO:0000256" key="8">
    <source>
        <dbReference type="ARBA" id="ARBA00023273"/>
    </source>
</evidence>
<evidence type="ECO:0000256" key="3">
    <source>
        <dbReference type="ARBA" id="ARBA00013738"/>
    </source>
</evidence>
<dbReference type="PANTHER" id="PTHR14871">
    <property type="entry name" value="DYNEIN REGULATORY COMPLEX PROTEIN 9"/>
    <property type="match status" value="1"/>
</dbReference>
<dbReference type="AlphaFoldDB" id="A0AAD7SXV6"/>
<gene>
    <name evidence="12" type="ORF">AAFF_G00186220</name>
</gene>
<keyword evidence="7" id="KW-0206">Cytoskeleton</keyword>
<dbReference type="Proteomes" id="UP001221898">
    <property type="component" value="Unassembled WGS sequence"/>
</dbReference>
<reference evidence="12" key="1">
    <citation type="journal article" date="2023" name="Science">
        <title>Genome structures resolve the early diversification of teleost fishes.</title>
        <authorList>
            <person name="Parey E."/>
            <person name="Louis A."/>
            <person name="Montfort J."/>
            <person name="Bouchez O."/>
            <person name="Roques C."/>
            <person name="Iampietro C."/>
            <person name="Lluch J."/>
            <person name="Castinel A."/>
            <person name="Donnadieu C."/>
            <person name="Desvignes T."/>
            <person name="Floi Bucao C."/>
            <person name="Jouanno E."/>
            <person name="Wen M."/>
            <person name="Mejri S."/>
            <person name="Dirks R."/>
            <person name="Jansen H."/>
            <person name="Henkel C."/>
            <person name="Chen W.J."/>
            <person name="Zahm M."/>
            <person name="Cabau C."/>
            <person name="Klopp C."/>
            <person name="Thompson A.W."/>
            <person name="Robinson-Rechavi M."/>
            <person name="Braasch I."/>
            <person name="Lecointre G."/>
            <person name="Bobe J."/>
            <person name="Postlethwait J.H."/>
            <person name="Berthelot C."/>
            <person name="Roest Crollius H."/>
            <person name="Guiguen Y."/>
        </authorList>
    </citation>
    <scope>NUCLEOTIDE SEQUENCE</scope>
    <source>
        <strain evidence="12">NC1722</strain>
    </source>
</reference>
<evidence type="ECO:0000256" key="11">
    <source>
        <dbReference type="SAM" id="MobiDB-lite"/>
    </source>
</evidence>
<dbReference type="GO" id="GO:0005737">
    <property type="term" value="C:cytoplasm"/>
    <property type="evidence" value="ECO:0007669"/>
    <property type="project" value="TreeGrafter"/>
</dbReference>
<dbReference type="GO" id="GO:0036126">
    <property type="term" value="C:sperm flagellum"/>
    <property type="evidence" value="ECO:0007669"/>
    <property type="project" value="TreeGrafter"/>
</dbReference>
<evidence type="ECO:0000256" key="7">
    <source>
        <dbReference type="ARBA" id="ARBA00023212"/>
    </source>
</evidence>
<dbReference type="PANTHER" id="PTHR14871:SF1">
    <property type="entry name" value="DYNEIN REGULATORY COMPLEX PROTEIN 9"/>
    <property type="match status" value="1"/>
</dbReference>
<evidence type="ECO:0000256" key="5">
    <source>
        <dbReference type="ARBA" id="ARBA00022846"/>
    </source>
</evidence>
<evidence type="ECO:0000256" key="6">
    <source>
        <dbReference type="ARBA" id="ARBA00023069"/>
    </source>
</evidence>
<dbReference type="InterPro" id="IPR042618">
    <property type="entry name" value="IQCG"/>
</dbReference>
<comment type="similarity">
    <text evidence="2">Belongs to the DRC9 family.</text>
</comment>
<feature type="region of interest" description="Disordered" evidence="11">
    <location>
        <begin position="211"/>
        <end position="242"/>
    </location>
</feature>
<name>A0AAD7SXV6_9TELE</name>
<sequence>MLKPYGLVDSDFIISEEEGRHRTKTLQKQLLDIRKEKVLELQQRDEMIAHLKDQLQDMKTKTALERKYVTSCSELQIYQGAKLNSCKENELENEIKQLQEKLELERRNHNEMESYLKEEQLVLGEKLEAWMERYERDMEDKQHELTTRKNNRTSSLAHLQELAKKYRESEQAVIEDRVEKEALRREREKEEMEWAAAIKVQSWWRGCMVRQGLGPYKTGKKPKAKESKKAKDSKKAKKKKKK</sequence>
<dbReference type="GO" id="GO:0007288">
    <property type="term" value="P:sperm axoneme assembly"/>
    <property type="evidence" value="ECO:0007669"/>
    <property type="project" value="TreeGrafter"/>
</dbReference>
<comment type="subcellular location">
    <subcellularLocation>
        <location evidence="1">Cytoplasm</location>
        <location evidence="1">Cytoskeleton</location>
        <location evidence="1">Flagellum axoneme</location>
    </subcellularLocation>
</comment>
<organism evidence="12 13">
    <name type="scientific">Aldrovandia affinis</name>
    <dbReference type="NCBI Taxonomy" id="143900"/>
    <lineage>
        <taxon>Eukaryota</taxon>
        <taxon>Metazoa</taxon>
        <taxon>Chordata</taxon>
        <taxon>Craniata</taxon>
        <taxon>Vertebrata</taxon>
        <taxon>Euteleostomi</taxon>
        <taxon>Actinopterygii</taxon>
        <taxon>Neopterygii</taxon>
        <taxon>Teleostei</taxon>
        <taxon>Notacanthiformes</taxon>
        <taxon>Halosauridae</taxon>
        <taxon>Aldrovandia</taxon>
    </lineage>
</organism>
<evidence type="ECO:0000256" key="4">
    <source>
        <dbReference type="ARBA" id="ARBA00022490"/>
    </source>
</evidence>
<keyword evidence="4" id="KW-0963">Cytoplasm</keyword>
<evidence type="ECO:0000256" key="10">
    <source>
        <dbReference type="SAM" id="Coils"/>
    </source>
</evidence>
<proteinExistence type="inferred from homology"/>
<dbReference type="EMBL" id="JAINUG010000025">
    <property type="protein sequence ID" value="KAJ8410665.1"/>
    <property type="molecule type" value="Genomic_DNA"/>
</dbReference>
<keyword evidence="8" id="KW-0966">Cell projection</keyword>
<keyword evidence="10" id="KW-0175">Coiled coil</keyword>
<dbReference type="PROSITE" id="PS50096">
    <property type="entry name" value="IQ"/>
    <property type="match status" value="1"/>
</dbReference>
<evidence type="ECO:0000256" key="9">
    <source>
        <dbReference type="ARBA" id="ARBA00032183"/>
    </source>
</evidence>
<feature type="compositionally biased region" description="Basic residues" evidence="11">
    <location>
        <begin position="231"/>
        <end position="242"/>
    </location>
</feature>
<evidence type="ECO:0000313" key="12">
    <source>
        <dbReference type="EMBL" id="KAJ8410665.1"/>
    </source>
</evidence>
<evidence type="ECO:0000256" key="2">
    <source>
        <dbReference type="ARBA" id="ARBA00008222"/>
    </source>
</evidence>
<accession>A0AAD7SXV6</accession>